<dbReference type="Proteomes" id="UP001500064">
    <property type="component" value="Unassembled WGS sequence"/>
</dbReference>
<dbReference type="EMBL" id="BAAAMU010000083">
    <property type="protein sequence ID" value="GAA1669381.1"/>
    <property type="molecule type" value="Genomic_DNA"/>
</dbReference>
<evidence type="ECO:0000313" key="4">
    <source>
        <dbReference type="EMBL" id="GAA1669381.1"/>
    </source>
</evidence>
<evidence type="ECO:0000256" key="1">
    <source>
        <dbReference type="ARBA" id="ARBA00023125"/>
    </source>
</evidence>
<protein>
    <recommendedName>
        <fullName evidence="3">HTH tetR-type domain-containing protein</fullName>
    </recommendedName>
</protein>
<accession>A0ABN2GDE5</accession>
<gene>
    <name evidence="4" type="ORF">GCM10009733_078510</name>
</gene>
<dbReference type="PANTHER" id="PTHR30055">
    <property type="entry name" value="HTH-TYPE TRANSCRIPTIONAL REGULATOR RUTR"/>
    <property type="match status" value="1"/>
</dbReference>
<dbReference type="PANTHER" id="PTHR30055:SF174">
    <property type="entry name" value="TRANSCRIPTIONAL REGULATORY PROTEIN (PROBABLY TETR-FAMILY)-RELATED"/>
    <property type="match status" value="1"/>
</dbReference>
<dbReference type="InterPro" id="IPR036271">
    <property type="entry name" value="Tet_transcr_reg_TetR-rel_C_sf"/>
</dbReference>
<evidence type="ECO:0000259" key="3">
    <source>
        <dbReference type="PROSITE" id="PS50977"/>
    </source>
</evidence>
<feature type="domain" description="HTH tetR-type" evidence="3">
    <location>
        <begin position="18"/>
        <end position="78"/>
    </location>
</feature>
<organism evidence="4 5">
    <name type="scientific">Nonomuraea maheshkhaliensis</name>
    <dbReference type="NCBI Taxonomy" id="419590"/>
    <lineage>
        <taxon>Bacteria</taxon>
        <taxon>Bacillati</taxon>
        <taxon>Actinomycetota</taxon>
        <taxon>Actinomycetes</taxon>
        <taxon>Streptosporangiales</taxon>
        <taxon>Streptosporangiaceae</taxon>
        <taxon>Nonomuraea</taxon>
    </lineage>
</organism>
<dbReference type="RefSeq" id="WP_346111828.1">
    <property type="nucleotide sequence ID" value="NZ_BAAAMU010000083.1"/>
</dbReference>
<reference evidence="4 5" key="1">
    <citation type="journal article" date="2019" name="Int. J. Syst. Evol. Microbiol.">
        <title>The Global Catalogue of Microorganisms (GCM) 10K type strain sequencing project: providing services to taxonomists for standard genome sequencing and annotation.</title>
        <authorList>
            <consortium name="The Broad Institute Genomics Platform"/>
            <consortium name="The Broad Institute Genome Sequencing Center for Infectious Disease"/>
            <person name="Wu L."/>
            <person name="Ma J."/>
        </authorList>
    </citation>
    <scope>NUCLEOTIDE SEQUENCE [LARGE SCALE GENOMIC DNA]</scope>
    <source>
        <strain evidence="4 5">JCM 13929</strain>
    </source>
</reference>
<proteinExistence type="predicted"/>
<dbReference type="InterPro" id="IPR009057">
    <property type="entry name" value="Homeodomain-like_sf"/>
</dbReference>
<keyword evidence="5" id="KW-1185">Reference proteome</keyword>
<dbReference type="Pfam" id="PF00440">
    <property type="entry name" value="TetR_N"/>
    <property type="match status" value="1"/>
</dbReference>
<dbReference type="PROSITE" id="PS50977">
    <property type="entry name" value="HTH_TETR_2"/>
    <property type="match status" value="1"/>
</dbReference>
<feature type="DNA-binding region" description="H-T-H motif" evidence="2">
    <location>
        <begin position="41"/>
        <end position="60"/>
    </location>
</feature>
<dbReference type="SUPFAM" id="SSF48498">
    <property type="entry name" value="Tetracyclin repressor-like, C-terminal domain"/>
    <property type="match status" value="1"/>
</dbReference>
<name>A0ABN2GDE5_9ACTN</name>
<dbReference type="Gene3D" id="1.10.357.10">
    <property type="entry name" value="Tetracycline Repressor, domain 2"/>
    <property type="match status" value="1"/>
</dbReference>
<evidence type="ECO:0000313" key="5">
    <source>
        <dbReference type="Proteomes" id="UP001500064"/>
    </source>
</evidence>
<keyword evidence="1 2" id="KW-0238">DNA-binding</keyword>
<evidence type="ECO:0000256" key="2">
    <source>
        <dbReference type="PROSITE-ProRule" id="PRU00335"/>
    </source>
</evidence>
<dbReference type="InterPro" id="IPR001647">
    <property type="entry name" value="HTH_TetR"/>
</dbReference>
<dbReference type="PRINTS" id="PR00455">
    <property type="entry name" value="HTHTETR"/>
</dbReference>
<dbReference type="InterPro" id="IPR050109">
    <property type="entry name" value="HTH-type_TetR-like_transc_reg"/>
</dbReference>
<comment type="caution">
    <text evidence="4">The sequence shown here is derived from an EMBL/GenBank/DDBJ whole genome shotgun (WGS) entry which is preliminary data.</text>
</comment>
<dbReference type="SUPFAM" id="SSF46689">
    <property type="entry name" value="Homeodomain-like"/>
    <property type="match status" value="1"/>
</dbReference>
<sequence>MTRSVTGKAPTRRQLAAQETRQKLLNAALENFSQRPYADVTVGDIARSAGVAHGLLSHHFNGKESLYAEAVREIDRRLRAAAKLTSDGPVVERLRRHLVAHLEFLAEHENAARNLILRRTEATGLAWEAFEATRREGIRAICELLGLNADEPALQLPLRGFSAACDETAFHWLSSGRPCEIEALADVWITFLSGAIRAACDLAPAPALSKALEVLQVGRSRS</sequence>